<gene>
    <name evidence="2" type="ORF">LITE_LOCUS35674</name>
</gene>
<dbReference type="AlphaFoldDB" id="A0AAV0NXY8"/>
<protein>
    <submittedName>
        <fullName evidence="2">Uncharacterized protein</fullName>
    </submittedName>
</protein>
<name>A0AAV0NXY8_9ROSI</name>
<organism evidence="2 3">
    <name type="scientific">Linum tenue</name>
    <dbReference type="NCBI Taxonomy" id="586396"/>
    <lineage>
        <taxon>Eukaryota</taxon>
        <taxon>Viridiplantae</taxon>
        <taxon>Streptophyta</taxon>
        <taxon>Embryophyta</taxon>
        <taxon>Tracheophyta</taxon>
        <taxon>Spermatophyta</taxon>
        <taxon>Magnoliopsida</taxon>
        <taxon>eudicotyledons</taxon>
        <taxon>Gunneridae</taxon>
        <taxon>Pentapetalae</taxon>
        <taxon>rosids</taxon>
        <taxon>fabids</taxon>
        <taxon>Malpighiales</taxon>
        <taxon>Linaceae</taxon>
        <taxon>Linum</taxon>
    </lineage>
</organism>
<sequence length="121" mass="13049">MSPTKLKERSSGSSAPRSTAKEDAIATAATNLPSSTGSQRQSTADPSAMVKTESTTGLHPWAPRLGGEEDGEESLCMLVRRPSPNLRLPQMSEHFTLALSVIDYFFCFFDVATLSSINLQV</sequence>
<evidence type="ECO:0000313" key="2">
    <source>
        <dbReference type="EMBL" id="CAI0463197.1"/>
    </source>
</evidence>
<evidence type="ECO:0000256" key="1">
    <source>
        <dbReference type="SAM" id="MobiDB-lite"/>
    </source>
</evidence>
<dbReference type="EMBL" id="CAMGYJ010000008">
    <property type="protein sequence ID" value="CAI0463197.1"/>
    <property type="molecule type" value="Genomic_DNA"/>
</dbReference>
<feature type="compositionally biased region" description="Basic and acidic residues" evidence="1">
    <location>
        <begin position="1"/>
        <end position="10"/>
    </location>
</feature>
<proteinExistence type="predicted"/>
<reference evidence="2" key="1">
    <citation type="submission" date="2022-08" db="EMBL/GenBank/DDBJ databases">
        <authorList>
            <person name="Gutierrez-Valencia J."/>
        </authorList>
    </citation>
    <scope>NUCLEOTIDE SEQUENCE</scope>
</reference>
<feature type="region of interest" description="Disordered" evidence="1">
    <location>
        <begin position="1"/>
        <end position="70"/>
    </location>
</feature>
<evidence type="ECO:0000313" key="3">
    <source>
        <dbReference type="Proteomes" id="UP001154282"/>
    </source>
</evidence>
<dbReference type="Proteomes" id="UP001154282">
    <property type="component" value="Unassembled WGS sequence"/>
</dbReference>
<keyword evidence="3" id="KW-1185">Reference proteome</keyword>
<feature type="compositionally biased region" description="Polar residues" evidence="1">
    <location>
        <begin position="28"/>
        <end position="45"/>
    </location>
</feature>
<comment type="caution">
    <text evidence="2">The sequence shown here is derived from an EMBL/GenBank/DDBJ whole genome shotgun (WGS) entry which is preliminary data.</text>
</comment>
<accession>A0AAV0NXY8</accession>